<dbReference type="Proteomes" id="UP000032142">
    <property type="component" value="Unassembled WGS sequence"/>
</dbReference>
<sequence>MKRQKKKPNIYPDHFKRLDTIEAPELPFQYPIPSDDSSFQGSSPLRTLMKNMEAIFCPSMTMETSIICNDSPVLKINKVGNKVPGNSPDSN</sequence>
<name>A0A0B0NMV8_GOSAR</name>
<proteinExistence type="predicted"/>
<dbReference type="EMBL" id="KN400640">
    <property type="protein sequence ID" value="KHG13997.1"/>
    <property type="molecule type" value="Genomic_DNA"/>
</dbReference>
<dbReference type="AlphaFoldDB" id="A0A0B0NMV8"/>
<organism evidence="1 2">
    <name type="scientific">Gossypium arboreum</name>
    <name type="common">Tree cotton</name>
    <name type="synonym">Gossypium nanking</name>
    <dbReference type="NCBI Taxonomy" id="29729"/>
    <lineage>
        <taxon>Eukaryota</taxon>
        <taxon>Viridiplantae</taxon>
        <taxon>Streptophyta</taxon>
        <taxon>Embryophyta</taxon>
        <taxon>Tracheophyta</taxon>
        <taxon>Spermatophyta</taxon>
        <taxon>Magnoliopsida</taxon>
        <taxon>eudicotyledons</taxon>
        <taxon>Gunneridae</taxon>
        <taxon>Pentapetalae</taxon>
        <taxon>rosids</taxon>
        <taxon>malvids</taxon>
        <taxon>Malvales</taxon>
        <taxon>Malvaceae</taxon>
        <taxon>Malvoideae</taxon>
        <taxon>Gossypium</taxon>
    </lineage>
</organism>
<gene>
    <name evidence="1" type="ORF">F383_16588</name>
</gene>
<evidence type="ECO:0000313" key="1">
    <source>
        <dbReference type="EMBL" id="KHG13997.1"/>
    </source>
</evidence>
<evidence type="ECO:0000313" key="2">
    <source>
        <dbReference type="Proteomes" id="UP000032142"/>
    </source>
</evidence>
<keyword evidence="2" id="KW-1185">Reference proteome</keyword>
<accession>A0A0B0NMV8</accession>
<protein>
    <submittedName>
        <fullName evidence="1">Beta-hexosaminidase</fullName>
    </submittedName>
</protein>
<reference evidence="2" key="1">
    <citation type="submission" date="2014-09" db="EMBL/GenBank/DDBJ databases">
        <authorList>
            <person name="Mudge J."/>
            <person name="Ramaraj T."/>
            <person name="Lindquist I.E."/>
            <person name="Bharti A.K."/>
            <person name="Sundararajan A."/>
            <person name="Cameron C.T."/>
            <person name="Woodward J.E."/>
            <person name="May G.D."/>
            <person name="Brubaker C."/>
            <person name="Broadhvest J."/>
            <person name="Wilkins T.A."/>
        </authorList>
    </citation>
    <scope>NUCLEOTIDE SEQUENCE</scope>
    <source>
        <strain evidence="2">cv. AKA8401</strain>
    </source>
</reference>